<reference evidence="4 5" key="1">
    <citation type="submission" date="2024-06" db="EMBL/GenBank/DDBJ databases">
        <title>The Natural Products Discovery Center: Release of the First 8490 Sequenced Strains for Exploring Actinobacteria Biosynthetic Diversity.</title>
        <authorList>
            <person name="Kalkreuter E."/>
            <person name="Kautsar S.A."/>
            <person name="Yang D."/>
            <person name="Bader C.D."/>
            <person name="Teijaro C.N."/>
            <person name="Fluegel L."/>
            <person name="Davis C.M."/>
            <person name="Simpson J.R."/>
            <person name="Lauterbach L."/>
            <person name="Steele A.D."/>
            <person name="Gui C."/>
            <person name="Meng S."/>
            <person name="Li G."/>
            <person name="Viehrig K."/>
            <person name="Ye F."/>
            <person name="Su P."/>
            <person name="Kiefer A.F."/>
            <person name="Nichols A."/>
            <person name="Cepeda A.J."/>
            <person name="Yan W."/>
            <person name="Fan B."/>
            <person name="Jiang Y."/>
            <person name="Adhikari A."/>
            <person name="Zheng C.-J."/>
            <person name="Schuster L."/>
            <person name="Cowan T.M."/>
            <person name="Smanski M.J."/>
            <person name="Chevrette M.G."/>
            <person name="De Carvalho L.P.S."/>
            <person name="Shen B."/>
        </authorList>
    </citation>
    <scope>NUCLEOTIDE SEQUENCE [LARGE SCALE GENOMIC DNA]</scope>
    <source>
        <strain evidence="4 5">NPDC019708</strain>
    </source>
</reference>
<evidence type="ECO:0000313" key="4">
    <source>
        <dbReference type="EMBL" id="MEU1951256.1"/>
    </source>
</evidence>
<dbReference type="InterPro" id="IPR023908">
    <property type="entry name" value="xxxLxxG_rpt"/>
</dbReference>
<feature type="region of interest" description="Disordered" evidence="1">
    <location>
        <begin position="317"/>
        <end position="345"/>
    </location>
</feature>
<feature type="compositionally biased region" description="Basic and acidic residues" evidence="1">
    <location>
        <begin position="324"/>
        <end position="345"/>
    </location>
</feature>
<feature type="region of interest" description="Disordered" evidence="1">
    <location>
        <begin position="28"/>
        <end position="51"/>
    </location>
</feature>
<feature type="transmembrane region" description="Helical" evidence="2">
    <location>
        <begin position="290"/>
        <end position="311"/>
    </location>
</feature>
<sequence length="345" mass="34753">MRSPVVTISVAAVGLILIATGSTFAYSGAPETTATVGRPTGRSDDPHGGVGAARRTLQQAGLPLAMLDAGVGQLTDGSHQLDDGAHQLSDGLRQARDGGEQLATGLDQLDGGVALLGDGAAQISGGVDEIVDRLADFGGLQGGVTAQLATIADTLGGSPDPASRATAAQLRTLVETLNTQGLGPATLDRLAQLRDGARRLAYELTDPNAQFVAGMALAADGSRQLRDGLVLLDDGGHALTGGTGQLVDGVGPVAGVVAGISDTVRSATDALPRTSATQAEPAVTKADRAWWPYAMIALGAAALVATAVLPLGPNSRRATAQGRVELEASRRGEPGHDARAAHSPR</sequence>
<evidence type="ECO:0008006" key="6">
    <source>
        <dbReference type="Google" id="ProtNLM"/>
    </source>
</evidence>
<keyword evidence="2" id="KW-1133">Transmembrane helix</keyword>
<keyword evidence="3" id="KW-0732">Signal</keyword>
<evidence type="ECO:0000313" key="5">
    <source>
        <dbReference type="Proteomes" id="UP001550628"/>
    </source>
</evidence>
<name>A0ABV2WK47_9NOCA</name>
<accession>A0ABV2WK47</accession>
<keyword evidence="2" id="KW-0812">Transmembrane</keyword>
<keyword evidence="5" id="KW-1185">Reference proteome</keyword>
<evidence type="ECO:0000256" key="3">
    <source>
        <dbReference type="SAM" id="SignalP"/>
    </source>
</evidence>
<keyword evidence="2" id="KW-0472">Membrane</keyword>
<protein>
    <recommendedName>
        <fullName evidence="6">X-X-X-Leu-X-X-Gly heptad repeat protein</fullName>
    </recommendedName>
</protein>
<gene>
    <name evidence="4" type="ORF">ABZ510_05285</name>
</gene>
<comment type="caution">
    <text evidence="4">The sequence shown here is derived from an EMBL/GenBank/DDBJ whole genome shotgun (WGS) entry which is preliminary data.</text>
</comment>
<dbReference type="NCBIfam" id="TIGR03057">
    <property type="entry name" value="xxxLxxG_by_4"/>
    <property type="match status" value="2"/>
</dbReference>
<organism evidence="4 5">
    <name type="scientific">Nocardia rhamnosiphila</name>
    <dbReference type="NCBI Taxonomy" id="426716"/>
    <lineage>
        <taxon>Bacteria</taxon>
        <taxon>Bacillati</taxon>
        <taxon>Actinomycetota</taxon>
        <taxon>Actinomycetes</taxon>
        <taxon>Mycobacteriales</taxon>
        <taxon>Nocardiaceae</taxon>
        <taxon>Nocardia</taxon>
    </lineage>
</organism>
<dbReference type="RefSeq" id="WP_356955253.1">
    <property type="nucleotide sequence ID" value="NZ_JBEXYG010000001.1"/>
</dbReference>
<evidence type="ECO:0000256" key="1">
    <source>
        <dbReference type="SAM" id="MobiDB-lite"/>
    </source>
</evidence>
<dbReference type="EMBL" id="JBEYBF010000002">
    <property type="protein sequence ID" value="MEU1951256.1"/>
    <property type="molecule type" value="Genomic_DNA"/>
</dbReference>
<feature type="signal peptide" evidence="3">
    <location>
        <begin position="1"/>
        <end position="25"/>
    </location>
</feature>
<dbReference type="Proteomes" id="UP001550628">
    <property type="component" value="Unassembled WGS sequence"/>
</dbReference>
<evidence type="ECO:0000256" key="2">
    <source>
        <dbReference type="SAM" id="Phobius"/>
    </source>
</evidence>
<proteinExistence type="predicted"/>
<feature type="chain" id="PRO_5045060250" description="X-X-X-Leu-X-X-Gly heptad repeat protein" evidence="3">
    <location>
        <begin position="26"/>
        <end position="345"/>
    </location>
</feature>